<gene>
    <name evidence="3" type="ORF">AN168_12590</name>
    <name evidence="4" type="ORF">BCU17_17605</name>
    <name evidence="5" type="ORF">CWO07_11045</name>
</gene>
<dbReference type="NCBIfam" id="TIGR00787">
    <property type="entry name" value="dctP"/>
    <property type="match status" value="1"/>
</dbReference>
<evidence type="ECO:0000313" key="8">
    <source>
        <dbReference type="Proteomes" id="UP000244197"/>
    </source>
</evidence>
<accession>A0A1A6LWW9</accession>
<dbReference type="Proteomes" id="UP000244197">
    <property type="component" value="Unassembled WGS sequence"/>
</dbReference>
<dbReference type="PANTHER" id="PTHR33376:SF2">
    <property type="entry name" value="DICARBOXYLATE-BINDING PERIPLASMIC PROTEIN"/>
    <property type="match status" value="1"/>
</dbReference>
<dbReference type="Proteomes" id="UP000050463">
    <property type="component" value="Unassembled WGS sequence"/>
</dbReference>
<dbReference type="SUPFAM" id="SSF53850">
    <property type="entry name" value="Periplasmic binding protein-like II"/>
    <property type="match status" value="1"/>
</dbReference>
<dbReference type="PIRSF" id="PIRSF006470">
    <property type="entry name" value="DctB"/>
    <property type="match status" value="1"/>
</dbReference>
<dbReference type="RefSeq" id="WP_017076380.1">
    <property type="nucleotide sequence ID" value="NZ_CAWMVP010000046.1"/>
</dbReference>
<evidence type="ECO:0000313" key="7">
    <source>
        <dbReference type="Proteomes" id="UP000235330"/>
    </source>
</evidence>
<dbReference type="EMBL" id="MCWU01000019">
    <property type="protein sequence ID" value="PMJ67254.1"/>
    <property type="molecule type" value="Genomic_DNA"/>
</dbReference>
<dbReference type="PANTHER" id="PTHR33376">
    <property type="match status" value="1"/>
</dbReference>
<evidence type="ECO:0000313" key="6">
    <source>
        <dbReference type="Proteomes" id="UP000050463"/>
    </source>
</evidence>
<dbReference type="EMBL" id="PIFK01000019">
    <property type="protein sequence ID" value="PTP35080.1"/>
    <property type="molecule type" value="Genomic_DNA"/>
</dbReference>
<dbReference type="GO" id="GO:0030288">
    <property type="term" value="C:outer membrane-bounded periplasmic space"/>
    <property type="evidence" value="ECO:0007669"/>
    <property type="project" value="InterPro"/>
</dbReference>
<dbReference type="InterPro" id="IPR018389">
    <property type="entry name" value="DctP_fam"/>
</dbReference>
<evidence type="ECO:0008006" key="9">
    <source>
        <dbReference type="Google" id="ProtNLM"/>
    </source>
</evidence>
<dbReference type="GO" id="GO:0030246">
    <property type="term" value="F:carbohydrate binding"/>
    <property type="evidence" value="ECO:0007669"/>
    <property type="project" value="TreeGrafter"/>
</dbReference>
<sequence length="319" mass="34944">MKKHLLTIAAASILMAFGAQAKTLTLGHAMSLESAAHQGMVIMADKVKEKSNGDLTIKIFPNGQLGSERDQAEQVVTGAIDMAKINGGLAESFEPTFKVNALPFLFRDVPHMRTFMRSEAAQEMLLSSEGKGFIGLTFYDSGTRSFYAKKAINSPADLAGMKVRVPGSPTMMEMVNLLGGKATPVPFNEVYTALQQGVIDGAENNISSLVEMKHSEVAKFYSMDQHMMTPDVIIISEYKWGSLTAEEQKILKEAAAESLEEQIKIWDATDDMNKEKGMKEGVTFVEVDKAPFRAAVKPMIDEAKKDPKLAPFIEKIEAL</sequence>
<dbReference type="NCBIfam" id="NF037995">
    <property type="entry name" value="TRAP_S1"/>
    <property type="match status" value="1"/>
</dbReference>
<reference evidence="3 6" key="1">
    <citation type="submission" date="2015-08" db="EMBL/GenBank/DDBJ databases">
        <title>Draft Genome Sequence of Vibrio splendidus UCD-SED7.</title>
        <authorList>
            <person name="Lee R.D."/>
            <person name="Lang J.M."/>
            <person name="Coil D.A."/>
            <person name="Jospin G."/>
            <person name="Eisen J.A."/>
        </authorList>
    </citation>
    <scope>NUCLEOTIDE SEQUENCE [LARGE SCALE GENOMIC DNA]</scope>
    <source>
        <strain evidence="3 6">UCD-SED7</strain>
    </source>
</reference>
<reference evidence="7" key="2">
    <citation type="submission" date="2016-07" db="EMBL/GenBank/DDBJ databases">
        <title>Nontailed viruses are major unrecognized killers of bacteria in the ocean.</title>
        <authorList>
            <person name="Kauffman K."/>
            <person name="Hussain F."/>
            <person name="Yang J."/>
            <person name="Arevalo P."/>
            <person name="Brown J."/>
            <person name="Cutler M."/>
            <person name="Kelly L."/>
            <person name="Polz M.F."/>
        </authorList>
    </citation>
    <scope>NUCLEOTIDE SEQUENCE [LARGE SCALE GENOMIC DNA]</scope>
    <source>
        <strain evidence="7">10N.261.55.E11</strain>
    </source>
</reference>
<reference evidence="4" key="3">
    <citation type="submission" date="2016-07" db="EMBL/GenBank/DDBJ databases">
        <authorList>
            <person name="Wan K."/>
            <person name="Booth B."/>
            <person name="Spirohn K."/>
            <person name="Hao T."/>
            <person name="Hu Y."/>
            <person name="Calderwood M."/>
            <person name="Hill D."/>
            <person name="Mohr S."/>
            <person name="Vidal M."/>
            <person name="Celniker S."/>
            <person name="Perrimon N."/>
        </authorList>
    </citation>
    <scope>NUCLEOTIDE SEQUENCE</scope>
    <source>
        <strain evidence="4">10N.261.55.E11</strain>
    </source>
</reference>
<evidence type="ECO:0000256" key="1">
    <source>
        <dbReference type="ARBA" id="ARBA00022729"/>
    </source>
</evidence>
<dbReference type="EMBL" id="LIZK01000004">
    <property type="protein sequence ID" value="KPL94369.1"/>
    <property type="molecule type" value="Genomic_DNA"/>
</dbReference>
<reference evidence="4" key="5">
    <citation type="journal article" date="2018" name="Nature">
        <title>A major lineage of non-tailed dsDNA viruses as unrecognized killers of marine bacteria.</title>
        <authorList>
            <person name="Kauffman K.M."/>
            <person name="Hussain F.A."/>
            <person name="Yang J."/>
            <person name="Arevalo P."/>
            <person name="Brown J.M."/>
            <person name="Chang W.K."/>
            <person name="VanInsberghe D."/>
            <person name="Elsherbini J."/>
            <person name="Sharma R.S."/>
            <person name="Cutler M.B."/>
            <person name="Kelly L."/>
            <person name="Polz M.F."/>
        </authorList>
    </citation>
    <scope>NUCLEOTIDE SEQUENCE</scope>
    <source>
        <strain evidence="4">10N.261.55.E11</strain>
    </source>
</reference>
<dbReference type="Gene3D" id="3.40.190.170">
    <property type="entry name" value="Bacterial extracellular solute-binding protein, family 7"/>
    <property type="match status" value="1"/>
</dbReference>
<proteinExistence type="predicted"/>
<name>A0A1A6LWW9_VIBSP</name>
<dbReference type="OrthoDB" id="8690069at2"/>
<evidence type="ECO:0000256" key="2">
    <source>
        <dbReference type="SAM" id="SignalP"/>
    </source>
</evidence>
<comment type="caution">
    <text evidence="5">The sequence shown here is derived from an EMBL/GenBank/DDBJ whole genome shotgun (WGS) entry which is preliminary data.</text>
</comment>
<evidence type="ECO:0000313" key="5">
    <source>
        <dbReference type="EMBL" id="PTP35080.1"/>
    </source>
</evidence>
<feature type="signal peptide" evidence="2">
    <location>
        <begin position="1"/>
        <end position="21"/>
    </location>
</feature>
<feature type="chain" id="PRO_5015053761" description="C4-dicarboxylate ABC transporter substrate-binding protein" evidence="2">
    <location>
        <begin position="22"/>
        <end position="319"/>
    </location>
</feature>
<dbReference type="InterPro" id="IPR038404">
    <property type="entry name" value="TRAP_DctP_sf"/>
</dbReference>
<organism evidence="5 8">
    <name type="scientific">Vibrio splendidus</name>
    <dbReference type="NCBI Taxonomy" id="29497"/>
    <lineage>
        <taxon>Bacteria</taxon>
        <taxon>Pseudomonadati</taxon>
        <taxon>Pseudomonadota</taxon>
        <taxon>Gammaproteobacteria</taxon>
        <taxon>Vibrionales</taxon>
        <taxon>Vibrionaceae</taxon>
        <taxon>Vibrio</taxon>
    </lineage>
</organism>
<evidence type="ECO:0000313" key="4">
    <source>
        <dbReference type="EMBL" id="PMJ67254.1"/>
    </source>
</evidence>
<dbReference type="AlphaFoldDB" id="A0A1A6LWW9"/>
<reference evidence="5 8" key="4">
    <citation type="submission" date="2017-11" db="EMBL/GenBank/DDBJ databases">
        <title>Population delineation of vibrios coincides with oyster pathogenicity.</title>
        <authorList>
            <person name="Bruto M."/>
            <person name="Labreuche Y."/>
            <person name="James A."/>
            <person name="Piel D."/>
            <person name="Chenivesse S."/>
            <person name="Petton B."/>
            <person name="Polz M.F."/>
            <person name="Le Roux F."/>
        </authorList>
    </citation>
    <scope>NUCLEOTIDE SEQUENCE [LARGE SCALE GENOMIC DNA]</scope>
    <source>
        <strain evidence="5 8">FF_144</strain>
    </source>
</reference>
<dbReference type="GO" id="GO:0055085">
    <property type="term" value="P:transmembrane transport"/>
    <property type="evidence" value="ECO:0007669"/>
    <property type="project" value="InterPro"/>
</dbReference>
<dbReference type="Proteomes" id="UP000235330">
    <property type="component" value="Unassembled WGS sequence"/>
</dbReference>
<keyword evidence="1 2" id="KW-0732">Signal</keyword>
<dbReference type="InterPro" id="IPR004682">
    <property type="entry name" value="TRAP_DctP"/>
</dbReference>
<dbReference type="Pfam" id="PF03480">
    <property type="entry name" value="DctP"/>
    <property type="match status" value="1"/>
</dbReference>
<dbReference type="CDD" id="cd13671">
    <property type="entry name" value="PBP2_TRAP_SBP_like_3"/>
    <property type="match status" value="1"/>
</dbReference>
<protein>
    <recommendedName>
        <fullName evidence="9">C4-dicarboxylate ABC transporter substrate-binding protein</fullName>
    </recommendedName>
</protein>
<evidence type="ECO:0000313" key="3">
    <source>
        <dbReference type="EMBL" id="KPL94369.1"/>
    </source>
</evidence>